<sequence length="151" mass="16175">MVRPSIRLANTITNMAASDKPDHSRYRRSHGASAPFNESCRTARISVCSSASIVCVWPRYSSLSISSERASATFSSAPCPAASRVLAAIWRGEDGDCTRKLTSSPVRCLRSRTKGSSTTKPMTTQATGTGASIGTTTSWYRRPCAKVKPVA</sequence>
<reference evidence="2" key="1">
    <citation type="submission" date="2019-08" db="EMBL/GenBank/DDBJ databases">
        <authorList>
            <person name="Kucharzyk K."/>
            <person name="Murdoch R.W."/>
            <person name="Higgins S."/>
            <person name="Loffler F."/>
        </authorList>
    </citation>
    <scope>NUCLEOTIDE SEQUENCE</scope>
</reference>
<organism evidence="2">
    <name type="scientific">bioreactor metagenome</name>
    <dbReference type="NCBI Taxonomy" id="1076179"/>
    <lineage>
        <taxon>unclassified sequences</taxon>
        <taxon>metagenomes</taxon>
        <taxon>ecological metagenomes</taxon>
    </lineage>
</organism>
<evidence type="ECO:0000313" key="2">
    <source>
        <dbReference type="EMBL" id="MPN22529.1"/>
    </source>
</evidence>
<dbReference type="EMBL" id="VSSQ01070781">
    <property type="protein sequence ID" value="MPN22529.1"/>
    <property type="molecule type" value="Genomic_DNA"/>
</dbReference>
<name>A0A645G9P8_9ZZZZ</name>
<feature type="region of interest" description="Disordered" evidence="1">
    <location>
        <begin position="110"/>
        <end position="132"/>
    </location>
</feature>
<proteinExistence type="predicted"/>
<gene>
    <name evidence="2" type="ORF">SDC9_169912</name>
</gene>
<feature type="compositionally biased region" description="Low complexity" evidence="1">
    <location>
        <begin position="123"/>
        <end position="132"/>
    </location>
</feature>
<accession>A0A645G9P8</accession>
<protein>
    <submittedName>
        <fullName evidence="2">Uncharacterized protein</fullName>
    </submittedName>
</protein>
<comment type="caution">
    <text evidence="2">The sequence shown here is derived from an EMBL/GenBank/DDBJ whole genome shotgun (WGS) entry which is preliminary data.</text>
</comment>
<dbReference type="AlphaFoldDB" id="A0A645G9P8"/>
<evidence type="ECO:0000256" key="1">
    <source>
        <dbReference type="SAM" id="MobiDB-lite"/>
    </source>
</evidence>